<dbReference type="SUPFAM" id="SSF56235">
    <property type="entry name" value="N-terminal nucleophile aminohydrolases (Ntn hydrolases)"/>
    <property type="match status" value="1"/>
</dbReference>
<dbReference type="AlphaFoldDB" id="A0AA41VD40"/>
<sequence>MGCAITGSRFEGLNWIGNLSELVTVDSEFIEQKTDKGPNQFDKCFDRLESYRHANLRDKDKVEILLAGWDVTKKRRLVHMHNAGYVEKVDAWWIGTGKTYAMTSLHSDNIKNMDLQEGVAFALKAIYTASTEDERTGDSVDVVIVMPNSVQKLDSVLITTLRDKYGDDPLKLKERYRIPSS</sequence>
<comment type="caution">
    <text evidence="1">The sequence shown here is derived from an EMBL/GenBank/DDBJ whole genome shotgun (WGS) entry which is preliminary data.</text>
</comment>
<dbReference type="InterPro" id="IPR029055">
    <property type="entry name" value="Ntn_hydrolases_N"/>
</dbReference>
<dbReference type="Proteomes" id="UP001177140">
    <property type="component" value="Unassembled WGS sequence"/>
</dbReference>
<dbReference type="GO" id="GO:0051603">
    <property type="term" value="P:proteolysis involved in protein catabolic process"/>
    <property type="evidence" value="ECO:0007669"/>
    <property type="project" value="InterPro"/>
</dbReference>
<protein>
    <submittedName>
        <fullName evidence="1">Uncharacterized protein</fullName>
    </submittedName>
</protein>
<organism evidence="1 2">
    <name type="scientific">Papaver nudicaule</name>
    <name type="common">Iceland poppy</name>
    <dbReference type="NCBI Taxonomy" id="74823"/>
    <lineage>
        <taxon>Eukaryota</taxon>
        <taxon>Viridiplantae</taxon>
        <taxon>Streptophyta</taxon>
        <taxon>Embryophyta</taxon>
        <taxon>Tracheophyta</taxon>
        <taxon>Spermatophyta</taxon>
        <taxon>Magnoliopsida</taxon>
        <taxon>Ranunculales</taxon>
        <taxon>Papaveraceae</taxon>
        <taxon>Papaveroideae</taxon>
        <taxon>Papaver</taxon>
    </lineage>
</organism>
<reference evidence="1" key="1">
    <citation type="submission" date="2022-03" db="EMBL/GenBank/DDBJ databases">
        <title>A functionally conserved STORR gene fusion in Papaver species that diverged 16.8 million years ago.</title>
        <authorList>
            <person name="Catania T."/>
        </authorList>
    </citation>
    <scope>NUCLEOTIDE SEQUENCE</scope>
    <source>
        <strain evidence="1">S-191538</strain>
    </source>
</reference>
<evidence type="ECO:0000313" key="1">
    <source>
        <dbReference type="EMBL" id="MCL7039026.1"/>
    </source>
</evidence>
<dbReference type="CDD" id="cd01906">
    <property type="entry name" value="proteasome_protease_HslV"/>
    <property type="match status" value="1"/>
</dbReference>
<evidence type="ECO:0000313" key="2">
    <source>
        <dbReference type="Proteomes" id="UP001177140"/>
    </source>
</evidence>
<keyword evidence="2" id="KW-1185">Reference proteome</keyword>
<dbReference type="InterPro" id="IPR001353">
    <property type="entry name" value="Proteasome_sua/b"/>
</dbReference>
<accession>A0AA41VD40</accession>
<dbReference type="Pfam" id="PF00227">
    <property type="entry name" value="Proteasome"/>
    <property type="match status" value="1"/>
</dbReference>
<dbReference type="GO" id="GO:0005839">
    <property type="term" value="C:proteasome core complex"/>
    <property type="evidence" value="ECO:0007669"/>
    <property type="project" value="InterPro"/>
</dbReference>
<proteinExistence type="predicted"/>
<dbReference type="Gene3D" id="3.60.20.10">
    <property type="entry name" value="Glutamine Phosphoribosylpyrophosphate, subunit 1, domain 1"/>
    <property type="match status" value="1"/>
</dbReference>
<gene>
    <name evidence="1" type="ORF">MKW94_009270</name>
</gene>
<dbReference type="EMBL" id="JAJJMA010196849">
    <property type="protein sequence ID" value="MCL7039026.1"/>
    <property type="molecule type" value="Genomic_DNA"/>
</dbReference>
<name>A0AA41VD40_PAPNU</name>